<dbReference type="Proteomes" id="UP001302274">
    <property type="component" value="Unassembled WGS sequence"/>
</dbReference>
<evidence type="ECO:0008006" key="3">
    <source>
        <dbReference type="Google" id="ProtNLM"/>
    </source>
</evidence>
<organism evidence="1 2">
    <name type="scientific">Bacteriovorax antarcticus</name>
    <dbReference type="NCBI Taxonomy" id="3088717"/>
    <lineage>
        <taxon>Bacteria</taxon>
        <taxon>Pseudomonadati</taxon>
        <taxon>Bdellovibrionota</taxon>
        <taxon>Bacteriovoracia</taxon>
        <taxon>Bacteriovoracales</taxon>
        <taxon>Bacteriovoracaceae</taxon>
        <taxon>Bacteriovorax</taxon>
    </lineage>
</organism>
<reference evidence="1 2" key="1">
    <citation type="submission" date="2023-11" db="EMBL/GenBank/DDBJ databases">
        <title>A Novel Polar Bacteriovorax (B. antarcticus) Isolated from the Biocrust in Antarctica.</title>
        <authorList>
            <person name="Mun W."/>
            <person name="Choi S.Y."/>
            <person name="Mitchell R.J."/>
        </authorList>
    </citation>
    <scope>NUCLEOTIDE SEQUENCE [LARGE SCALE GENOMIC DNA]</scope>
    <source>
        <strain evidence="1 2">PP10</strain>
    </source>
</reference>
<accession>A0ABU5VP98</accession>
<evidence type="ECO:0000313" key="1">
    <source>
        <dbReference type="EMBL" id="MEA9354864.1"/>
    </source>
</evidence>
<comment type="caution">
    <text evidence="1">The sequence shown here is derived from an EMBL/GenBank/DDBJ whole genome shotgun (WGS) entry which is preliminary data.</text>
</comment>
<dbReference type="RefSeq" id="WP_323574358.1">
    <property type="nucleotide sequence ID" value="NZ_JAYGJQ010000001.1"/>
</dbReference>
<dbReference type="EMBL" id="JAYGJQ010000001">
    <property type="protein sequence ID" value="MEA9354864.1"/>
    <property type="molecule type" value="Genomic_DNA"/>
</dbReference>
<proteinExistence type="predicted"/>
<gene>
    <name evidence="1" type="ORF">SHI21_01535</name>
</gene>
<name>A0ABU5VP98_9BACT</name>
<keyword evidence="2" id="KW-1185">Reference proteome</keyword>
<evidence type="ECO:0000313" key="2">
    <source>
        <dbReference type="Proteomes" id="UP001302274"/>
    </source>
</evidence>
<sequence>MSNDDTLISQLISETYTETSDKEQPSPVIDLRNYFERKLNEVEFLSIDDYLAQNNLNMSDLMLQEQTQCYRLTYNESVLDFPVNWSIFKEIGTEDMVFVDQSLDQDFLLDIFSEITGGYTNLALVKENGLVKMVYLPEEASKEHIQWFRGFFEKKNTAATVEVEKDAA</sequence>
<protein>
    <recommendedName>
        <fullName evidence="3">SseB protein N-terminal domain-containing protein</fullName>
    </recommendedName>
</protein>